<comment type="caution">
    <text evidence="2">The sequence shown here is derived from an EMBL/GenBank/DDBJ whole genome shotgun (WGS) entry which is preliminary data.</text>
</comment>
<keyword evidence="2" id="KW-0067">ATP-binding</keyword>
<name>T0Y2C0_9ZZZZ</name>
<keyword evidence="2" id="KW-0378">Hydrolase</keyword>
<sequence>MSSPGSDGGSSTEVPPPTLLKAVRERLSAEPLSLVCLRCGFTRTTTPGRYGAEGGSRCRLCRGSLSAVLSPKRTDEIARLSRYAQAKWRAGRSAVPEGRRRRRPRAPPVPENAVRAGYTSAELVAHFGERALYALAARGVGPETARRLLQRLYRNDDEFLTEILRAERHYARTRSFWD</sequence>
<keyword evidence="2" id="KW-0547">Nucleotide-binding</keyword>
<reference evidence="2" key="2">
    <citation type="journal article" date="2014" name="ISME J.">
        <title>Microbial stratification in low pH oxic and suboxic macroscopic growths along an acid mine drainage.</title>
        <authorList>
            <person name="Mendez-Garcia C."/>
            <person name="Mesa V."/>
            <person name="Sprenger R.R."/>
            <person name="Richter M."/>
            <person name="Diez M.S."/>
            <person name="Solano J."/>
            <person name="Bargiela R."/>
            <person name="Golyshina O.V."/>
            <person name="Manteca A."/>
            <person name="Ramos J.L."/>
            <person name="Gallego J.R."/>
            <person name="Llorente I."/>
            <person name="Martins Dos Santos V.A."/>
            <person name="Jensen O.N."/>
            <person name="Pelaez A.I."/>
            <person name="Sanchez J."/>
            <person name="Ferrer M."/>
        </authorList>
    </citation>
    <scope>NUCLEOTIDE SEQUENCE</scope>
</reference>
<dbReference type="AlphaFoldDB" id="T0Y2C0"/>
<evidence type="ECO:0000256" key="1">
    <source>
        <dbReference type="SAM" id="MobiDB-lite"/>
    </source>
</evidence>
<dbReference type="EMBL" id="AUZX01015371">
    <property type="protein sequence ID" value="EQD29241.1"/>
    <property type="molecule type" value="Genomic_DNA"/>
</dbReference>
<gene>
    <name evidence="2" type="ORF">B1A_20816</name>
</gene>
<organism evidence="2">
    <name type="scientific">mine drainage metagenome</name>
    <dbReference type="NCBI Taxonomy" id="410659"/>
    <lineage>
        <taxon>unclassified sequences</taxon>
        <taxon>metagenomes</taxon>
        <taxon>ecological metagenomes</taxon>
    </lineage>
</organism>
<keyword evidence="2" id="KW-0347">Helicase</keyword>
<dbReference type="GO" id="GO:0004386">
    <property type="term" value="F:helicase activity"/>
    <property type="evidence" value="ECO:0007669"/>
    <property type="project" value="UniProtKB-KW"/>
</dbReference>
<accession>T0Y2C0</accession>
<feature type="region of interest" description="Disordered" evidence="1">
    <location>
        <begin position="91"/>
        <end position="111"/>
    </location>
</feature>
<evidence type="ECO:0000313" key="2">
    <source>
        <dbReference type="EMBL" id="EQD29241.1"/>
    </source>
</evidence>
<protein>
    <submittedName>
        <fullName evidence="2">DEAD/DEAH box helicase domain-containing protein</fullName>
    </submittedName>
</protein>
<proteinExistence type="predicted"/>
<reference evidence="2" key="1">
    <citation type="submission" date="2013-08" db="EMBL/GenBank/DDBJ databases">
        <authorList>
            <person name="Mendez C."/>
            <person name="Richter M."/>
            <person name="Ferrer M."/>
            <person name="Sanchez J."/>
        </authorList>
    </citation>
    <scope>NUCLEOTIDE SEQUENCE</scope>
</reference>